<evidence type="ECO:0000256" key="5">
    <source>
        <dbReference type="ARBA" id="ARBA00022771"/>
    </source>
</evidence>
<dbReference type="Gene3D" id="6.10.140.2220">
    <property type="match status" value="1"/>
</dbReference>
<proteinExistence type="predicted"/>
<keyword evidence="20" id="KW-1185">Reference proteome</keyword>
<organism evidence="19 20">
    <name type="scientific">Patella caerulea</name>
    <name type="common">Rayed Mediterranean limpet</name>
    <dbReference type="NCBI Taxonomy" id="87958"/>
    <lineage>
        <taxon>Eukaryota</taxon>
        <taxon>Metazoa</taxon>
        <taxon>Spiralia</taxon>
        <taxon>Lophotrochozoa</taxon>
        <taxon>Mollusca</taxon>
        <taxon>Gastropoda</taxon>
        <taxon>Patellogastropoda</taxon>
        <taxon>Patelloidea</taxon>
        <taxon>Patellidae</taxon>
        <taxon>Patella</taxon>
    </lineage>
</organism>
<comment type="subcellular location">
    <subcellularLocation>
        <location evidence="2">Chromosome</location>
    </subcellularLocation>
    <subcellularLocation>
        <location evidence="1">Nucleus</location>
    </subcellularLocation>
</comment>
<feature type="region of interest" description="Disordered" evidence="14">
    <location>
        <begin position="1"/>
        <end position="53"/>
    </location>
</feature>
<evidence type="ECO:0000256" key="11">
    <source>
        <dbReference type="ARBA" id="ARBA00023242"/>
    </source>
</evidence>
<dbReference type="SUPFAM" id="SSF144232">
    <property type="entry name" value="HIT/MYND zinc finger-like"/>
    <property type="match status" value="1"/>
</dbReference>
<dbReference type="SUPFAM" id="SSF63748">
    <property type="entry name" value="Tudor/PWWP/MBT"/>
    <property type="match status" value="1"/>
</dbReference>
<evidence type="ECO:0000313" key="19">
    <source>
        <dbReference type="EMBL" id="KAK6167766.1"/>
    </source>
</evidence>
<evidence type="ECO:0000256" key="14">
    <source>
        <dbReference type="SAM" id="MobiDB-lite"/>
    </source>
</evidence>
<dbReference type="SMART" id="SM00293">
    <property type="entry name" value="PWWP"/>
    <property type="match status" value="1"/>
</dbReference>
<dbReference type="CDD" id="cd20160">
    <property type="entry name" value="PWWP_PRKCBP1"/>
    <property type="match status" value="1"/>
</dbReference>
<dbReference type="PROSITE" id="PS50865">
    <property type="entry name" value="ZF_MYND_2"/>
    <property type="match status" value="1"/>
</dbReference>
<feature type="region of interest" description="Disordered" evidence="14">
    <location>
        <begin position="734"/>
        <end position="775"/>
    </location>
</feature>
<keyword evidence="7" id="KW-0156">Chromatin regulator</keyword>
<dbReference type="InterPro" id="IPR019787">
    <property type="entry name" value="Znf_PHD-finger"/>
</dbReference>
<dbReference type="GO" id="GO:0140006">
    <property type="term" value="F:histone H3 reader activity"/>
    <property type="evidence" value="ECO:0007669"/>
    <property type="project" value="UniProtKB-ARBA"/>
</dbReference>
<dbReference type="PROSITE" id="PS50016">
    <property type="entry name" value="ZF_PHD_2"/>
    <property type="match status" value="1"/>
</dbReference>
<dbReference type="Gene3D" id="1.20.920.10">
    <property type="entry name" value="Bromodomain-like"/>
    <property type="match status" value="1"/>
</dbReference>
<dbReference type="PROSITE" id="PS01360">
    <property type="entry name" value="ZF_MYND_1"/>
    <property type="match status" value="1"/>
</dbReference>
<evidence type="ECO:0000256" key="8">
    <source>
        <dbReference type="ARBA" id="ARBA00023015"/>
    </source>
</evidence>
<dbReference type="Gene3D" id="3.30.40.10">
    <property type="entry name" value="Zinc/RING finger domain, C3HC4 (zinc finger)"/>
    <property type="match status" value="1"/>
</dbReference>
<feature type="domain" description="Bromo" evidence="15">
    <location>
        <begin position="209"/>
        <end position="279"/>
    </location>
</feature>
<keyword evidence="9 12" id="KW-0103">Bromodomain</keyword>
<keyword evidence="10" id="KW-0804">Transcription</keyword>
<dbReference type="InterPro" id="IPR000313">
    <property type="entry name" value="PWWP_dom"/>
</dbReference>
<dbReference type="InterPro" id="IPR044075">
    <property type="entry name" value="PRKCBP1_PHD"/>
</dbReference>
<dbReference type="InterPro" id="IPR001965">
    <property type="entry name" value="Znf_PHD"/>
</dbReference>
<dbReference type="InterPro" id="IPR013083">
    <property type="entry name" value="Znf_RING/FYVE/PHD"/>
</dbReference>
<keyword evidence="4" id="KW-0479">Metal-binding</keyword>
<evidence type="ECO:0008006" key="21">
    <source>
        <dbReference type="Google" id="ProtNLM"/>
    </source>
</evidence>
<keyword evidence="6" id="KW-0862">Zinc</keyword>
<evidence type="ECO:0000256" key="13">
    <source>
        <dbReference type="PROSITE-ProRule" id="PRU00134"/>
    </source>
</evidence>
<dbReference type="InterPro" id="IPR001487">
    <property type="entry name" value="Bromodomain"/>
</dbReference>
<evidence type="ECO:0000256" key="3">
    <source>
        <dbReference type="ARBA" id="ARBA00022454"/>
    </source>
</evidence>
<feature type="compositionally biased region" description="Basic and acidic residues" evidence="14">
    <location>
        <begin position="660"/>
        <end position="670"/>
    </location>
</feature>
<dbReference type="SMART" id="SM00249">
    <property type="entry name" value="PHD"/>
    <property type="match status" value="1"/>
</dbReference>
<sequence>MSQTKTKVTTLRNKDESTTRRRSGAATPTLQSADKDITPPSSAGSNKSIRTRLSTGTLFMNGTSTIKDIKSTEEEEAVKPQKGIDSQMHARTKTVHGKKRNAAREISPSAPLPKRRKIAKNDGTGTDNKNDYFCWMCHKDGELVGCELCPRVFHTKCLGIIDNDLPKDWVCTECEQIMKAECVETRSKAMSMITLDTLCTLLKHALKRMQIPESGPFDKPVDQVAIPNYSDFVFHPMDLGQLAKNIRKKIYGCTEAFLADARWILHNSTVYNGNDHHLTKTSRAMMKICQHEMREIEVCPDCYLNSCLKEDSDWFCEPCRTPHTLTWAKLKGFPFWPAKALRENDGLVDVRFFGAHDRSWVPVSNVFLLSKDCPNGQKKRSTHFIEAMEELERHIQQIRIKFGSYDYMPSRTPFGKNTVVKKKTMMTSTPVKKMGMKKSKKGATGLLNRYNTKKTGNPKVIRTFIDQTECEVTLNRRDFSQIQNVKVLQSSNNVKSSEDDYESDTILKQTDLNDSLGESALQIIQAAISTKIDNNTNSQTSEPQVSAKTSEIPDTKITQPVNVKCGPQTLSDKKENVQVEVPVVYEQLKINSQINTNSENNDVRTTEVKADHVEGINSQPHSSPSKVKTTSENFSVNLPEKSTTCINVSVEPSGNQVKGHTPEKSVNKVKGHIHEPTENKVSACDLSENKVKVHAPGILGAKSAINTTPKNEEMEVDSEDDNEKHRLIIDLKPDLDSVPPTVKLNKSPPVRTDTTQPSPAQTEQIASVQPGTSSENICSKSNLETVQAKQSESNVIASNSGSQISVLTEQSCGVSILSASKTMKSIARQIVSNSPPPQDTEMTLETPDNENLPNNITDIIQSYTKKLSSSIEETITSLCKDLVSVTKKNYCKGPLPHERSEEEEAEEKEKFEVIKWAHQQQMEELKHSFKLNLMEARSGWESDIVRTQSELNKKFEADKKLAVEEAKKKQWCAKCGKEAIYYCCWNTSYCAYTCQQSHWPEHMTTCMQAQNAASQQQEPVKSSTQPQVSVQSTHSTVTPSNKTIQSNSSSILQTKTSEWIDSQAESVQVQRTFNLAPPVESNGDVHPVWRNRARDNLEKVLLRQSEASHLNNNTIQQFQQPNNNMLISNPNQHPQMRLQATQCMSIQSNSVLPAATLLPNNSIIYPVLQPQQQQQLNNQQAAIIQRNQLILAQPNPNQLQFQRFQLQPGKYGI</sequence>
<dbReference type="InterPro" id="IPR057053">
    <property type="entry name" value="MYND_ZMYND11_ZMYD8"/>
</dbReference>
<dbReference type="PROSITE" id="PS01359">
    <property type="entry name" value="ZF_PHD_1"/>
    <property type="match status" value="1"/>
</dbReference>
<feature type="compositionally biased region" description="Polar residues" evidence="14">
    <location>
        <begin position="752"/>
        <end position="775"/>
    </location>
</feature>
<dbReference type="Pfam" id="PF00439">
    <property type="entry name" value="Bromodomain"/>
    <property type="match status" value="1"/>
</dbReference>
<feature type="region of interest" description="Disordered" evidence="14">
    <location>
        <begin position="831"/>
        <end position="851"/>
    </location>
</feature>
<evidence type="ECO:0000259" key="17">
    <source>
        <dbReference type="PROSITE" id="PS50812"/>
    </source>
</evidence>
<dbReference type="CDD" id="cd15538">
    <property type="entry name" value="PHD_PRKCBP1"/>
    <property type="match status" value="1"/>
</dbReference>
<evidence type="ECO:0000256" key="7">
    <source>
        <dbReference type="ARBA" id="ARBA00022853"/>
    </source>
</evidence>
<evidence type="ECO:0000259" key="18">
    <source>
        <dbReference type="PROSITE" id="PS50865"/>
    </source>
</evidence>
<dbReference type="GO" id="GO:0005737">
    <property type="term" value="C:cytoplasm"/>
    <property type="evidence" value="ECO:0007669"/>
    <property type="project" value="TreeGrafter"/>
</dbReference>
<dbReference type="InterPro" id="IPR056987">
    <property type="entry name" value="ZMYND8_CC"/>
</dbReference>
<dbReference type="InterPro" id="IPR011011">
    <property type="entry name" value="Znf_FYVE_PHD"/>
</dbReference>
<keyword evidence="11" id="KW-0539">Nucleus</keyword>
<gene>
    <name evidence="19" type="ORF">SNE40_021721</name>
</gene>
<accession>A0AAN8GBK9</accession>
<dbReference type="GO" id="GO:0005634">
    <property type="term" value="C:nucleus"/>
    <property type="evidence" value="ECO:0007669"/>
    <property type="project" value="UniProtKB-SubCell"/>
</dbReference>
<dbReference type="PROSITE" id="PS50812">
    <property type="entry name" value="PWWP"/>
    <property type="match status" value="1"/>
</dbReference>
<evidence type="ECO:0000256" key="6">
    <source>
        <dbReference type="ARBA" id="ARBA00022833"/>
    </source>
</evidence>
<feature type="domain" description="PWWP" evidence="17">
    <location>
        <begin position="322"/>
        <end position="372"/>
    </location>
</feature>
<feature type="domain" description="PHD-type" evidence="16">
    <location>
        <begin position="131"/>
        <end position="177"/>
    </location>
</feature>
<evidence type="ECO:0000313" key="20">
    <source>
        <dbReference type="Proteomes" id="UP001347796"/>
    </source>
</evidence>
<dbReference type="PANTHER" id="PTHR46453">
    <property type="entry name" value="PROTEIN KINASE C-BINDING PROTEIN 1"/>
    <property type="match status" value="1"/>
</dbReference>
<feature type="compositionally biased region" description="Low complexity" evidence="14">
    <location>
        <begin position="1019"/>
        <end position="1040"/>
    </location>
</feature>
<dbReference type="Pfam" id="PF23460">
    <property type="entry name" value="ZMYND8_CC"/>
    <property type="match status" value="1"/>
</dbReference>
<dbReference type="PRINTS" id="PR00503">
    <property type="entry name" value="BROMODOMAIN"/>
</dbReference>
<feature type="compositionally biased region" description="Polar residues" evidence="14">
    <location>
        <begin position="39"/>
        <end position="53"/>
    </location>
</feature>
<evidence type="ECO:0000256" key="9">
    <source>
        <dbReference type="ARBA" id="ARBA00023117"/>
    </source>
</evidence>
<dbReference type="GO" id="GO:0008270">
    <property type="term" value="F:zinc ion binding"/>
    <property type="evidence" value="ECO:0007669"/>
    <property type="project" value="UniProtKB-KW"/>
</dbReference>
<dbReference type="AlphaFoldDB" id="A0AAN8GBK9"/>
<dbReference type="PANTHER" id="PTHR46453:SF5">
    <property type="entry name" value="PROTEIN KINASE C-BINDING PROTEIN 1 ISOFORM X1"/>
    <property type="match status" value="1"/>
</dbReference>
<dbReference type="SUPFAM" id="SSF57903">
    <property type="entry name" value="FYVE/PHD zinc finger"/>
    <property type="match status" value="1"/>
</dbReference>
<evidence type="ECO:0000259" key="15">
    <source>
        <dbReference type="PROSITE" id="PS50014"/>
    </source>
</evidence>
<dbReference type="GO" id="GO:0003714">
    <property type="term" value="F:transcription corepressor activity"/>
    <property type="evidence" value="ECO:0007669"/>
    <property type="project" value="TreeGrafter"/>
</dbReference>
<dbReference type="EMBL" id="JAZGQO010000018">
    <property type="protein sequence ID" value="KAK6167766.1"/>
    <property type="molecule type" value="Genomic_DNA"/>
</dbReference>
<name>A0AAN8GBK9_PATCE</name>
<dbReference type="Pfam" id="PF00855">
    <property type="entry name" value="PWWP"/>
    <property type="match status" value="1"/>
</dbReference>
<dbReference type="PROSITE" id="PS50014">
    <property type="entry name" value="BROMODOMAIN_2"/>
    <property type="match status" value="1"/>
</dbReference>
<protein>
    <recommendedName>
        <fullName evidence="21">Protein kinase C-binding protein 1</fullName>
    </recommendedName>
</protein>
<dbReference type="Pfam" id="PF24324">
    <property type="entry name" value="MYND_ZMYND11_ZMYD8"/>
    <property type="match status" value="1"/>
</dbReference>
<feature type="region of interest" description="Disordered" evidence="14">
    <location>
        <begin position="1017"/>
        <end position="1048"/>
    </location>
</feature>
<keyword evidence="5 13" id="KW-0863">Zinc-finger</keyword>
<dbReference type="InterPro" id="IPR002893">
    <property type="entry name" value="Znf_MYND"/>
</dbReference>
<dbReference type="Proteomes" id="UP001347796">
    <property type="component" value="Unassembled WGS sequence"/>
</dbReference>
<evidence type="ECO:0000256" key="2">
    <source>
        <dbReference type="ARBA" id="ARBA00004286"/>
    </source>
</evidence>
<evidence type="ECO:0000256" key="1">
    <source>
        <dbReference type="ARBA" id="ARBA00004123"/>
    </source>
</evidence>
<dbReference type="Gene3D" id="2.30.30.140">
    <property type="match status" value="1"/>
</dbReference>
<feature type="region of interest" description="Disordered" evidence="14">
    <location>
        <begin position="70"/>
        <end position="106"/>
    </location>
</feature>
<reference evidence="19 20" key="1">
    <citation type="submission" date="2024-01" db="EMBL/GenBank/DDBJ databases">
        <title>The genome of the rayed Mediterranean limpet Patella caerulea (Linnaeus, 1758).</title>
        <authorList>
            <person name="Anh-Thu Weber A."/>
            <person name="Halstead-Nussloch G."/>
        </authorList>
    </citation>
    <scope>NUCLEOTIDE SEQUENCE [LARGE SCALE GENOMIC DNA]</scope>
    <source>
        <strain evidence="19">AATW-2023a</strain>
        <tissue evidence="19">Whole specimen</tissue>
    </source>
</reference>
<dbReference type="InterPro" id="IPR036427">
    <property type="entry name" value="Bromodomain-like_sf"/>
</dbReference>
<feature type="compositionally biased region" description="Basic residues" evidence="14">
    <location>
        <begin position="90"/>
        <end position="101"/>
    </location>
</feature>
<dbReference type="SUPFAM" id="SSF47370">
    <property type="entry name" value="Bromodomain"/>
    <property type="match status" value="1"/>
</dbReference>
<dbReference type="GO" id="GO:0005694">
    <property type="term" value="C:chromosome"/>
    <property type="evidence" value="ECO:0007669"/>
    <property type="project" value="UniProtKB-SubCell"/>
</dbReference>
<feature type="compositionally biased region" description="Polar residues" evidence="14">
    <location>
        <begin position="1"/>
        <end position="11"/>
    </location>
</feature>
<evidence type="ECO:0000256" key="4">
    <source>
        <dbReference type="ARBA" id="ARBA00022723"/>
    </source>
</evidence>
<evidence type="ECO:0000259" key="16">
    <source>
        <dbReference type="PROSITE" id="PS50016"/>
    </source>
</evidence>
<keyword evidence="8" id="KW-0805">Transcription regulation</keyword>
<evidence type="ECO:0000256" key="12">
    <source>
        <dbReference type="PROSITE-ProRule" id="PRU00035"/>
    </source>
</evidence>
<dbReference type="SMART" id="SM00297">
    <property type="entry name" value="BROMO"/>
    <property type="match status" value="1"/>
</dbReference>
<comment type="caution">
    <text evidence="19">The sequence shown here is derived from an EMBL/GenBank/DDBJ whole genome shotgun (WGS) entry which is preliminary data.</text>
</comment>
<feature type="region of interest" description="Disordered" evidence="14">
    <location>
        <begin position="650"/>
        <end position="670"/>
    </location>
</feature>
<dbReference type="InterPro" id="IPR019786">
    <property type="entry name" value="Zinc_finger_PHD-type_CS"/>
</dbReference>
<evidence type="ECO:0000256" key="10">
    <source>
        <dbReference type="ARBA" id="ARBA00023163"/>
    </source>
</evidence>
<dbReference type="FunFam" id="6.10.140.2220:FF:000002">
    <property type="entry name" value="Protein kinase C-binding protein 1 isoform C"/>
    <property type="match status" value="1"/>
</dbReference>
<feature type="domain" description="MYND-type" evidence="18">
    <location>
        <begin position="972"/>
        <end position="1006"/>
    </location>
</feature>
<dbReference type="Pfam" id="PF00628">
    <property type="entry name" value="PHD"/>
    <property type="match status" value="1"/>
</dbReference>
<keyword evidence="3" id="KW-0158">Chromosome</keyword>